<dbReference type="PROSITE" id="PS51677">
    <property type="entry name" value="NODB"/>
    <property type="match status" value="1"/>
</dbReference>
<dbReference type="InterPro" id="IPR002509">
    <property type="entry name" value="NODB_dom"/>
</dbReference>
<proteinExistence type="predicted"/>
<dbReference type="Pfam" id="PF01522">
    <property type="entry name" value="Polysacc_deac_1"/>
    <property type="match status" value="1"/>
</dbReference>
<accession>A0A932HVL7</accession>
<name>A0A932HVL7_UNCTE</name>
<dbReference type="PANTHER" id="PTHR47561">
    <property type="entry name" value="POLYSACCHARIDE DEACETYLASE FAMILY PROTEIN (AFU_ORTHOLOGUE AFUA_6G05030)"/>
    <property type="match status" value="1"/>
</dbReference>
<dbReference type="AlphaFoldDB" id="A0A932HVL7"/>
<dbReference type="CDD" id="cd10941">
    <property type="entry name" value="CE4_PuuE_HpPgdA_like_2"/>
    <property type="match status" value="1"/>
</dbReference>
<dbReference type="InterPro" id="IPR045235">
    <property type="entry name" value="PuuE_HpPgdA-like"/>
</dbReference>
<feature type="domain" description="NodB homology" evidence="1">
    <location>
        <begin position="2"/>
        <end position="266"/>
    </location>
</feature>
<dbReference type="InterPro" id="IPR011330">
    <property type="entry name" value="Glyco_hydro/deAcase_b/a-brl"/>
</dbReference>
<dbReference type="PANTHER" id="PTHR47561:SF1">
    <property type="entry name" value="POLYSACCHARIDE DEACETYLASE FAMILY PROTEIN (AFU_ORTHOLOGUE AFUA_6G05030)"/>
    <property type="match status" value="1"/>
</dbReference>
<reference evidence="2" key="1">
    <citation type="submission" date="2020-07" db="EMBL/GenBank/DDBJ databases">
        <title>Huge and variable diversity of episymbiotic CPR bacteria and DPANN archaea in groundwater ecosystems.</title>
        <authorList>
            <person name="He C.Y."/>
            <person name="Keren R."/>
            <person name="Whittaker M."/>
            <person name="Farag I.F."/>
            <person name="Doudna J."/>
            <person name="Cate J.H.D."/>
            <person name="Banfield J.F."/>
        </authorList>
    </citation>
    <scope>NUCLEOTIDE SEQUENCE</scope>
    <source>
        <strain evidence="2">NC_groundwater_763_Ag_S-0.2um_68_21</strain>
    </source>
</reference>
<dbReference type="InterPro" id="IPR022560">
    <property type="entry name" value="DUF3473"/>
</dbReference>
<sequence length="266" mass="30943">MEVIPITEWHRYESRLVGPCERILELLDLYGSRATFFVLGYVAEKFPQLIRRIAENHEVATHGYDHQLIYRQPPDLYRKMLRRSIQAVQDIAGKPVLGHRAPFFSVTSHSRWALDIMAELGLVYDSSIFPVFNYRYGIPGAQRHASILKLSGGRRLLEIPMATVRRSGLNIPMAGGAYLRIYPGWVIPWGIRRMNAEGLPAVIYIHPWELDPGHPRPALPWRIRVTHYHNLNKTEERLVRLLREFRFGPMCEVFSREVEQVQKQQP</sequence>
<evidence type="ECO:0000313" key="3">
    <source>
        <dbReference type="Proteomes" id="UP000782312"/>
    </source>
</evidence>
<evidence type="ECO:0000313" key="2">
    <source>
        <dbReference type="EMBL" id="MBI3126052.1"/>
    </source>
</evidence>
<protein>
    <submittedName>
        <fullName evidence="2">DUF3473 domain-containing protein</fullName>
    </submittedName>
</protein>
<dbReference type="Proteomes" id="UP000782312">
    <property type="component" value="Unassembled WGS sequence"/>
</dbReference>
<dbReference type="Gene3D" id="3.20.20.370">
    <property type="entry name" value="Glycoside hydrolase/deacetylase"/>
    <property type="match status" value="1"/>
</dbReference>
<organism evidence="2 3">
    <name type="scientific">Tectimicrobiota bacterium</name>
    <dbReference type="NCBI Taxonomy" id="2528274"/>
    <lineage>
        <taxon>Bacteria</taxon>
        <taxon>Pseudomonadati</taxon>
        <taxon>Nitrospinota/Tectimicrobiota group</taxon>
        <taxon>Candidatus Tectimicrobiota</taxon>
    </lineage>
</organism>
<gene>
    <name evidence="2" type="ORF">HYZ11_00420</name>
</gene>
<dbReference type="EMBL" id="JACPUR010000001">
    <property type="protein sequence ID" value="MBI3126052.1"/>
    <property type="molecule type" value="Genomic_DNA"/>
</dbReference>
<dbReference type="GO" id="GO:0016810">
    <property type="term" value="F:hydrolase activity, acting on carbon-nitrogen (but not peptide) bonds"/>
    <property type="evidence" value="ECO:0007669"/>
    <property type="project" value="InterPro"/>
</dbReference>
<comment type="caution">
    <text evidence="2">The sequence shown here is derived from an EMBL/GenBank/DDBJ whole genome shotgun (WGS) entry which is preliminary data.</text>
</comment>
<dbReference type="Pfam" id="PF11959">
    <property type="entry name" value="DUF3473"/>
    <property type="match status" value="1"/>
</dbReference>
<evidence type="ECO:0000259" key="1">
    <source>
        <dbReference type="PROSITE" id="PS51677"/>
    </source>
</evidence>
<dbReference type="GO" id="GO:0005975">
    <property type="term" value="P:carbohydrate metabolic process"/>
    <property type="evidence" value="ECO:0007669"/>
    <property type="project" value="InterPro"/>
</dbReference>
<dbReference type="SUPFAM" id="SSF88713">
    <property type="entry name" value="Glycoside hydrolase/deacetylase"/>
    <property type="match status" value="1"/>
</dbReference>